<dbReference type="RefSeq" id="WP_163962486.1">
    <property type="nucleotide sequence ID" value="NZ_JAAIVB010000035.1"/>
</dbReference>
<gene>
    <name evidence="2" type="ORF">G3574_09785</name>
</gene>
<comment type="caution">
    <text evidence="2">The sequence shown here is derived from an EMBL/GenBank/DDBJ whole genome shotgun (WGS) entry which is preliminary data.</text>
</comment>
<dbReference type="EMBL" id="JAAIVB010000035">
    <property type="protein sequence ID" value="NEX61369.1"/>
    <property type="molecule type" value="Genomic_DNA"/>
</dbReference>
<dbReference type="Proteomes" id="UP000482155">
    <property type="component" value="Unassembled WGS sequence"/>
</dbReference>
<feature type="region of interest" description="Disordered" evidence="1">
    <location>
        <begin position="29"/>
        <end position="66"/>
    </location>
</feature>
<organism evidence="2 3">
    <name type="scientific">Noviherbaspirillum galbum</name>
    <dbReference type="NCBI Taxonomy" id="2709383"/>
    <lineage>
        <taxon>Bacteria</taxon>
        <taxon>Pseudomonadati</taxon>
        <taxon>Pseudomonadota</taxon>
        <taxon>Betaproteobacteria</taxon>
        <taxon>Burkholderiales</taxon>
        <taxon>Oxalobacteraceae</taxon>
        <taxon>Noviherbaspirillum</taxon>
    </lineage>
</organism>
<sequence length="66" mass="6891">MKKSLADIGDRKGAEDERSFASIVAPGPFRRAVRDPDGATLPLKSSLPDAAAPRIGGGLDPQMLSD</sequence>
<name>A0A6B3SUQ7_9BURK</name>
<keyword evidence="3" id="KW-1185">Reference proteome</keyword>
<dbReference type="AlphaFoldDB" id="A0A6B3SUQ7"/>
<evidence type="ECO:0000256" key="1">
    <source>
        <dbReference type="SAM" id="MobiDB-lite"/>
    </source>
</evidence>
<accession>A0A6B3SUQ7</accession>
<proteinExistence type="predicted"/>
<evidence type="ECO:0000313" key="3">
    <source>
        <dbReference type="Proteomes" id="UP000482155"/>
    </source>
</evidence>
<protein>
    <submittedName>
        <fullName evidence="2">Uncharacterized protein</fullName>
    </submittedName>
</protein>
<reference evidence="2 3" key="1">
    <citation type="submission" date="2020-02" db="EMBL/GenBank/DDBJ databases">
        <authorList>
            <person name="Kim M.K."/>
        </authorList>
    </citation>
    <scope>NUCLEOTIDE SEQUENCE [LARGE SCALE GENOMIC DNA]</scope>
    <source>
        <strain evidence="2 3">17J57-3</strain>
    </source>
</reference>
<evidence type="ECO:0000313" key="2">
    <source>
        <dbReference type="EMBL" id="NEX61369.1"/>
    </source>
</evidence>